<dbReference type="RefSeq" id="WP_284308964.1">
    <property type="nucleotide sequence ID" value="NZ_BSPB01000046.1"/>
</dbReference>
<name>A0ABQ6C7B5_9BURK</name>
<dbReference type="InterPro" id="IPR032710">
    <property type="entry name" value="NTF2-like_dom_sf"/>
</dbReference>
<evidence type="ECO:0000259" key="1">
    <source>
        <dbReference type="Pfam" id="PF12680"/>
    </source>
</evidence>
<accession>A0ABQ6C7B5</accession>
<sequence length="151" mass="16890">MTAASPAPRTNRLIAAYEQLSPANLPTLLALYGEQAAFKDPFNEVQGRDAIGRIFHHMFEALHDPRFRVAHSATEGDHAFLTWAFHFQRRAGSTELCIRGATHLVFSPDGLVALHRDYWDAAEELYMKLPVLGALMRGLRRRLGTPQPGLV</sequence>
<organism evidence="2 3">
    <name type="scientific">Hydrogenophaga electricum</name>
    <dbReference type="NCBI Taxonomy" id="1230953"/>
    <lineage>
        <taxon>Bacteria</taxon>
        <taxon>Pseudomonadati</taxon>
        <taxon>Pseudomonadota</taxon>
        <taxon>Betaproteobacteria</taxon>
        <taxon>Burkholderiales</taxon>
        <taxon>Comamonadaceae</taxon>
        <taxon>Hydrogenophaga</taxon>
    </lineage>
</organism>
<proteinExistence type="predicted"/>
<dbReference type="Pfam" id="PF12680">
    <property type="entry name" value="SnoaL_2"/>
    <property type="match status" value="1"/>
</dbReference>
<dbReference type="SUPFAM" id="SSF54427">
    <property type="entry name" value="NTF2-like"/>
    <property type="match status" value="1"/>
</dbReference>
<gene>
    <name evidence="2" type="ORF">GCM10007935_36230</name>
</gene>
<dbReference type="InterPro" id="IPR037401">
    <property type="entry name" value="SnoaL-like"/>
</dbReference>
<dbReference type="Gene3D" id="3.10.450.50">
    <property type="match status" value="1"/>
</dbReference>
<dbReference type="Proteomes" id="UP001156903">
    <property type="component" value="Unassembled WGS sequence"/>
</dbReference>
<keyword evidence="3" id="KW-1185">Reference proteome</keyword>
<protein>
    <recommendedName>
        <fullName evidence="1">SnoaL-like domain-containing protein</fullName>
    </recommendedName>
</protein>
<evidence type="ECO:0000313" key="2">
    <source>
        <dbReference type="EMBL" id="GLS16183.1"/>
    </source>
</evidence>
<feature type="domain" description="SnoaL-like" evidence="1">
    <location>
        <begin position="16"/>
        <end position="115"/>
    </location>
</feature>
<comment type="caution">
    <text evidence="2">The sequence shown here is derived from an EMBL/GenBank/DDBJ whole genome shotgun (WGS) entry which is preliminary data.</text>
</comment>
<evidence type="ECO:0000313" key="3">
    <source>
        <dbReference type="Proteomes" id="UP001156903"/>
    </source>
</evidence>
<reference evidence="3" key="1">
    <citation type="journal article" date="2019" name="Int. J. Syst. Evol. Microbiol.">
        <title>The Global Catalogue of Microorganisms (GCM) 10K type strain sequencing project: providing services to taxonomists for standard genome sequencing and annotation.</title>
        <authorList>
            <consortium name="The Broad Institute Genomics Platform"/>
            <consortium name="The Broad Institute Genome Sequencing Center for Infectious Disease"/>
            <person name="Wu L."/>
            <person name="Ma J."/>
        </authorList>
    </citation>
    <scope>NUCLEOTIDE SEQUENCE [LARGE SCALE GENOMIC DNA]</scope>
    <source>
        <strain evidence="3">NBRC 109341</strain>
    </source>
</reference>
<dbReference type="EMBL" id="BSPB01000046">
    <property type="protein sequence ID" value="GLS16183.1"/>
    <property type="molecule type" value="Genomic_DNA"/>
</dbReference>